<feature type="transmembrane region" description="Helical" evidence="2">
    <location>
        <begin position="155"/>
        <end position="178"/>
    </location>
</feature>
<feature type="transmembrane region" description="Helical" evidence="2">
    <location>
        <begin position="250"/>
        <end position="270"/>
    </location>
</feature>
<feature type="transmembrane region" description="Helical" evidence="2">
    <location>
        <begin position="12"/>
        <end position="36"/>
    </location>
</feature>
<name>A0A1I2T3R9_9BACL</name>
<dbReference type="InterPro" id="IPR038731">
    <property type="entry name" value="RgtA/B/C-like"/>
</dbReference>
<feature type="region of interest" description="Disordered" evidence="1">
    <location>
        <begin position="717"/>
        <end position="743"/>
    </location>
</feature>
<feature type="transmembrane region" description="Helical" evidence="2">
    <location>
        <begin position="688"/>
        <end position="708"/>
    </location>
</feature>
<feature type="transmembrane region" description="Helical" evidence="2">
    <location>
        <begin position="406"/>
        <end position="428"/>
    </location>
</feature>
<dbReference type="Pfam" id="PF13231">
    <property type="entry name" value="PMT_2"/>
    <property type="match status" value="1"/>
</dbReference>
<dbReference type="GO" id="GO:0016757">
    <property type="term" value="F:glycosyltransferase activity"/>
    <property type="evidence" value="ECO:0007669"/>
    <property type="project" value="UniProtKB-KW"/>
</dbReference>
<feature type="transmembrane region" description="Helical" evidence="2">
    <location>
        <begin position="276"/>
        <end position="293"/>
    </location>
</feature>
<dbReference type="RefSeq" id="WP_093672714.1">
    <property type="nucleotide sequence ID" value="NZ_FOOY01000013.1"/>
</dbReference>
<dbReference type="OrthoDB" id="2061016at2"/>
<sequence>MATILRLKHHLLSLFGIAFASCYLSVLIISFLYPLIFKHNHGLLETVLSLALFALIVILFFLAVYRWLARFTDPVITKISAGLFFIMLLFEGALIIAFHSIMPPIIDGGHTYAEALYLLAHGHASGSIYFQIYPNNIPVTLLRYFLYHVCGFAQIASYMIIDRTFCALILFFGIFLSWKLVRELFDARMACIFLLFTMTCLPLFLYTMYFYTDTAAIAFPVSLLYLWYLYRKTMKIRYMLLLGMTLGIGYLIRPNLILFLPALSIYMFFVLKWKKVLINLAIIGILIGAFGIASQKIEHHFGYVPNASLSMPSMNWIMLGLSRDGGYNRYDYELIRHQPNQAAKKQVASMHIKKETEKYGLPGLIRLWGIKAARTWGVGAHGYYWYTHLSSHPTNVYQYLFNHKNQVTLFIIQVFYIVNIFLLVLSVFRYFRTKKADLNLLIQLCLFGNFVFYVFVWEAEPRYSLLFTPFILLGSMFGFEELTQALTVKKEKKLRFALQGKTLRLILTGSLLAAVILCAYMGFYAYTQIKSPQRTYIVDQRYSVGNKGAAVDAHHPIVQTFHATERYNRISFGIRRVKRKGTYHVVVTRKHTGKIIFSKRFRISKPLGRLTFKLNHATPASGEDEIRISQVKGESGSSLIFAMSGKGYGQRDAYPGGRLIQRGIHGNKKDLQFNVYQTANQPYISECAYLSLFILPILMLFCYASVALTMDETEASNKDHEQMQRSKAAPAVHDQRLPRTNNF</sequence>
<evidence type="ECO:0000259" key="3">
    <source>
        <dbReference type="Pfam" id="PF13231"/>
    </source>
</evidence>
<dbReference type="AlphaFoldDB" id="A0A1I2T3R9"/>
<dbReference type="EMBL" id="FOOY01000013">
    <property type="protein sequence ID" value="SFG57056.1"/>
    <property type="molecule type" value="Genomic_DNA"/>
</dbReference>
<keyword evidence="2" id="KW-1133">Transmembrane helix</keyword>
<dbReference type="STRING" id="269670.SAMN02982927_02094"/>
<organism evidence="4 5">
    <name type="scientific">Sporolactobacillus nakayamae</name>
    <dbReference type="NCBI Taxonomy" id="269670"/>
    <lineage>
        <taxon>Bacteria</taxon>
        <taxon>Bacillati</taxon>
        <taxon>Bacillota</taxon>
        <taxon>Bacilli</taxon>
        <taxon>Bacillales</taxon>
        <taxon>Sporolactobacillaceae</taxon>
        <taxon>Sporolactobacillus</taxon>
    </lineage>
</organism>
<keyword evidence="2" id="KW-0812">Transmembrane</keyword>
<accession>A0A1I2T3R9</accession>
<reference evidence="5" key="1">
    <citation type="submission" date="2016-10" db="EMBL/GenBank/DDBJ databases">
        <authorList>
            <person name="Varghese N."/>
            <person name="Submissions S."/>
        </authorList>
    </citation>
    <scope>NUCLEOTIDE SEQUENCE [LARGE SCALE GENOMIC DNA]</scope>
    <source>
        <strain evidence="5">ATCC 700379</strain>
    </source>
</reference>
<protein>
    <submittedName>
        <fullName evidence="4">Dolichyl-phosphate-mannose-protein mannosyltransferase</fullName>
    </submittedName>
</protein>
<dbReference type="PROSITE" id="PS51257">
    <property type="entry name" value="PROKAR_LIPOPROTEIN"/>
    <property type="match status" value="1"/>
</dbReference>
<dbReference type="Proteomes" id="UP000198752">
    <property type="component" value="Unassembled WGS sequence"/>
</dbReference>
<feature type="transmembrane region" description="Helical" evidence="2">
    <location>
        <begin position="48"/>
        <end position="69"/>
    </location>
</feature>
<keyword evidence="4" id="KW-0808">Transferase</keyword>
<feature type="transmembrane region" description="Helical" evidence="2">
    <location>
        <begin position="503"/>
        <end position="526"/>
    </location>
</feature>
<feature type="transmembrane region" description="Helical" evidence="2">
    <location>
        <begin position="214"/>
        <end position="230"/>
    </location>
</feature>
<keyword evidence="2" id="KW-0472">Membrane</keyword>
<keyword evidence="5" id="KW-1185">Reference proteome</keyword>
<keyword evidence="4" id="KW-0328">Glycosyltransferase</keyword>
<evidence type="ECO:0000256" key="1">
    <source>
        <dbReference type="SAM" id="MobiDB-lite"/>
    </source>
</evidence>
<evidence type="ECO:0000256" key="2">
    <source>
        <dbReference type="SAM" id="Phobius"/>
    </source>
</evidence>
<feature type="transmembrane region" description="Helical" evidence="2">
    <location>
        <begin position="190"/>
        <end position="208"/>
    </location>
</feature>
<proteinExistence type="predicted"/>
<evidence type="ECO:0000313" key="4">
    <source>
        <dbReference type="EMBL" id="SFG57056.1"/>
    </source>
</evidence>
<feature type="domain" description="Glycosyltransferase RgtA/B/C/D-like" evidence="3">
    <location>
        <begin position="163"/>
        <end position="287"/>
    </location>
</feature>
<evidence type="ECO:0000313" key="5">
    <source>
        <dbReference type="Proteomes" id="UP000198752"/>
    </source>
</evidence>
<feature type="transmembrane region" description="Helical" evidence="2">
    <location>
        <begin position="81"/>
        <end position="102"/>
    </location>
</feature>
<feature type="transmembrane region" description="Helical" evidence="2">
    <location>
        <begin position="440"/>
        <end position="457"/>
    </location>
</feature>
<gene>
    <name evidence="4" type="ORF">SAMN02982927_02094</name>
</gene>